<dbReference type="RefSeq" id="WP_109825152.1">
    <property type="nucleotide sequence ID" value="NZ_QGKL01000042.1"/>
</dbReference>
<evidence type="ECO:0000256" key="4">
    <source>
        <dbReference type="RuleBase" id="RU003345"/>
    </source>
</evidence>
<evidence type="ECO:0000256" key="2">
    <source>
        <dbReference type="ARBA" id="ARBA00023002"/>
    </source>
</evidence>
<gene>
    <name evidence="6" type="ORF">DKT75_17370</name>
</gene>
<dbReference type="FunFam" id="3.40.309.10:FF:000009">
    <property type="entry name" value="Aldehyde dehydrogenase A"/>
    <property type="match status" value="1"/>
</dbReference>
<feature type="active site" evidence="3">
    <location>
        <position position="232"/>
    </location>
</feature>
<dbReference type="PANTHER" id="PTHR11699">
    <property type="entry name" value="ALDEHYDE DEHYDROGENASE-RELATED"/>
    <property type="match status" value="1"/>
</dbReference>
<dbReference type="InterPro" id="IPR016160">
    <property type="entry name" value="Ald_DH_CS_CYS"/>
</dbReference>
<reference evidence="6 7" key="1">
    <citation type="submission" date="2018-05" db="EMBL/GenBank/DDBJ databases">
        <title>Leucothrix arctica sp. nov., isolated from Arctic seawater.</title>
        <authorList>
            <person name="Choi A."/>
            <person name="Baek K."/>
        </authorList>
    </citation>
    <scope>NUCLEOTIDE SEQUENCE [LARGE SCALE GENOMIC DNA]</scope>
    <source>
        <strain evidence="6 7">IMCC9719</strain>
    </source>
</reference>
<name>A0A317C7Q6_9GAMM</name>
<dbReference type="PROSITE" id="PS00070">
    <property type="entry name" value="ALDEHYDE_DEHYDR_CYS"/>
    <property type="match status" value="1"/>
</dbReference>
<feature type="domain" description="Aldehyde dehydrogenase" evidence="5">
    <location>
        <begin position="4"/>
        <end position="453"/>
    </location>
</feature>
<dbReference type="InterPro" id="IPR029510">
    <property type="entry name" value="Ald_DH_CS_GLU"/>
</dbReference>
<dbReference type="PROSITE" id="PS00687">
    <property type="entry name" value="ALDEHYDE_DEHYDR_GLU"/>
    <property type="match status" value="1"/>
</dbReference>
<comment type="similarity">
    <text evidence="1 4">Belongs to the aldehyde dehydrogenase family.</text>
</comment>
<evidence type="ECO:0000313" key="6">
    <source>
        <dbReference type="EMBL" id="PWQ93403.1"/>
    </source>
</evidence>
<dbReference type="Gene3D" id="3.40.309.10">
    <property type="entry name" value="Aldehyde Dehydrogenase, Chain A, domain 2"/>
    <property type="match status" value="1"/>
</dbReference>
<keyword evidence="7" id="KW-1185">Reference proteome</keyword>
<keyword evidence="2 4" id="KW-0560">Oxidoreductase</keyword>
<dbReference type="InterPro" id="IPR016163">
    <property type="entry name" value="Ald_DH_C"/>
</dbReference>
<evidence type="ECO:0000256" key="1">
    <source>
        <dbReference type="ARBA" id="ARBA00009986"/>
    </source>
</evidence>
<comment type="caution">
    <text evidence="6">The sequence shown here is derived from an EMBL/GenBank/DDBJ whole genome shotgun (WGS) entry which is preliminary data.</text>
</comment>
<dbReference type="Proteomes" id="UP000245506">
    <property type="component" value="Unassembled WGS sequence"/>
</dbReference>
<evidence type="ECO:0000259" key="5">
    <source>
        <dbReference type="Pfam" id="PF00171"/>
    </source>
</evidence>
<dbReference type="Gene3D" id="3.40.605.10">
    <property type="entry name" value="Aldehyde Dehydrogenase, Chain A, domain 1"/>
    <property type="match status" value="1"/>
</dbReference>
<dbReference type="GO" id="GO:0016620">
    <property type="term" value="F:oxidoreductase activity, acting on the aldehyde or oxo group of donors, NAD or NADP as acceptor"/>
    <property type="evidence" value="ECO:0007669"/>
    <property type="project" value="InterPro"/>
</dbReference>
<dbReference type="InterPro" id="IPR016162">
    <property type="entry name" value="Ald_DH_N"/>
</dbReference>
<dbReference type="AlphaFoldDB" id="A0A317C7Q6"/>
<dbReference type="Pfam" id="PF00171">
    <property type="entry name" value="Aldedh"/>
    <property type="match status" value="1"/>
</dbReference>
<accession>A0A317C7Q6</accession>
<proteinExistence type="inferred from homology"/>
<dbReference type="InterPro" id="IPR015590">
    <property type="entry name" value="Aldehyde_DH_dom"/>
</dbReference>
<dbReference type="CDD" id="cd07102">
    <property type="entry name" value="ALDH_EDX86601"/>
    <property type="match status" value="1"/>
</dbReference>
<organism evidence="6 7">
    <name type="scientific">Leucothrix arctica</name>
    <dbReference type="NCBI Taxonomy" id="1481894"/>
    <lineage>
        <taxon>Bacteria</taxon>
        <taxon>Pseudomonadati</taxon>
        <taxon>Pseudomonadota</taxon>
        <taxon>Gammaproteobacteria</taxon>
        <taxon>Thiotrichales</taxon>
        <taxon>Thiotrichaceae</taxon>
        <taxon>Leucothrix</taxon>
    </lineage>
</organism>
<protein>
    <submittedName>
        <fullName evidence="6">Aldehyde dehydrogenase</fullName>
    </submittedName>
</protein>
<evidence type="ECO:0000256" key="3">
    <source>
        <dbReference type="PROSITE-ProRule" id="PRU10007"/>
    </source>
</evidence>
<sequence>MSKSTFECISPIDDTVVYTGQYSATTDVDKALSLALDGQKQWRALSLSERIATLKIAVEYLHDNREPLGLEITQQMGRPIRYTAGELAGLKERADMMFELAPEALKDHVPPLKDGFERRISREPLGIVAVLAPWNYPYLTSVNAIIPALIAGNAVILKPASQTPMTALRYSEAFEKAGLPEGVFQHLFLTHDTTATLIGDPRVDYVAFTGSVGGGHAVSKAIAHKFIGAGLELGGKDPAYVRADTDTVEAAVSLADGAFFNSGQSCCGIERIYVDESQFDIFVDTVITEAKVLTLGNPTDTDISMGPMATARGADGVRTQIKTAINAGATAHLPVDENWGSPYLKPQVLTNVSHDMAIMHDETFGPVVGIMAVSGDDEAITLMNDSEFGLTASIWTQDTDAARTIGQQLETGTVFMNRCDYLDPALAWTGVKNSGRGATLSSLGFEHLTRPKSYHFKLPVSG</sequence>
<evidence type="ECO:0000313" key="7">
    <source>
        <dbReference type="Proteomes" id="UP000245506"/>
    </source>
</evidence>
<dbReference type="SUPFAM" id="SSF53720">
    <property type="entry name" value="ALDH-like"/>
    <property type="match status" value="1"/>
</dbReference>
<dbReference type="InterPro" id="IPR016161">
    <property type="entry name" value="Ald_DH/histidinol_DH"/>
</dbReference>
<dbReference type="OrthoDB" id="9812625at2"/>
<dbReference type="EMBL" id="QGKL01000042">
    <property type="protein sequence ID" value="PWQ93403.1"/>
    <property type="molecule type" value="Genomic_DNA"/>
</dbReference>